<protein>
    <submittedName>
        <fullName evidence="2">Antibiotic biosynthesis monooxygenase</fullName>
    </submittedName>
</protein>
<name>A0A4P8XKV8_9BACL</name>
<proteinExistence type="predicted"/>
<dbReference type="Gene3D" id="3.30.70.100">
    <property type="match status" value="1"/>
</dbReference>
<sequence>MLLQKLVLHVSPENHNDFESAVRSMFEHIAGMRGYMGHELYKCVENEHEYMIMLRLGSIQNYADGLHRSQELGDWLKALQPFFKVNPAQSCYIDIRVESRAQLEQSLLQEAPPPST</sequence>
<dbReference type="InterPro" id="IPR011008">
    <property type="entry name" value="Dimeric_a/b-barrel"/>
</dbReference>
<dbReference type="KEGG" id="palo:E6C60_2356"/>
<reference evidence="2 3" key="1">
    <citation type="submission" date="2019-05" db="EMBL/GenBank/DDBJ databases">
        <authorList>
            <person name="Chen C."/>
        </authorList>
    </citation>
    <scope>NUCLEOTIDE SEQUENCE [LARGE SCALE GENOMIC DNA]</scope>
    <source>
        <strain evidence="2 3">HB172198</strain>
    </source>
</reference>
<dbReference type="AlphaFoldDB" id="A0A4P8XKV8"/>
<feature type="domain" description="ABM" evidence="1">
    <location>
        <begin position="7"/>
        <end position="53"/>
    </location>
</feature>
<dbReference type="SUPFAM" id="SSF54909">
    <property type="entry name" value="Dimeric alpha+beta barrel"/>
    <property type="match status" value="1"/>
</dbReference>
<keyword evidence="2" id="KW-0560">Oxidoreductase</keyword>
<evidence type="ECO:0000259" key="1">
    <source>
        <dbReference type="Pfam" id="PF03992"/>
    </source>
</evidence>
<dbReference type="RefSeq" id="WP_175415280.1">
    <property type="nucleotide sequence ID" value="NZ_CP040396.1"/>
</dbReference>
<evidence type="ECO:0000313" key="3">
    <source>
        <dbReference type="Proteomes" id="UP000300879"/>
    </source>
</evidence>
<dbReference type="Pfam" id="PF03992">
    <property type="entry name" value="ABM"/>
    <property type="match status" value="1"/>
</dbReference>
<dbReference type="GO" id="GO:0004497">
    <property type="term" value="F:monooxygenase activity"/>
    <property type="evidence" value="ECO:0007669"/>
    <property type="project" value="UniProtKB-KW"/>
</dbReference>
<dbReference type="Proteomes" id="UP000300879">
    <property type="component" value="Chromosome"/>
</dbReference>
<accession>A0A4P8XKV8</accession>
<gene>
    <name evidence="2" type="ORF">E6C60_2356</name>
</gene>
<evidence type="ECO:0000313" key="2">
    <source>
        <dbReference type="EMBL" id="QCT03068.1"/>
    </source>
</evidence>
<dbReference type="EMBL" id="CP040396">
    <property type="protein sequence ID" value="QCT03068.1"/>
    <property type="molecule type" value="Genomic_DNA"/>
</dbReference>
<keyword evidence="3" id="KW-1185">Reference proteome</keyword>
<dbReference type="InterPro" id="IPR007138">
    <property type="entry name" value="ABM_dom"/>
</dbReference>
<organism evidence="2 3">
    <name type="scientific">Paenibacillus algicola</name>
    <dbReference type="NCBI Taxonomy" id="2565926"/>
    <lineage>
        <taxon>Bacteria</taxon>
        <taxon>Bacillati</taxon>
        <taxon>Bacillota</taxon>
        <taxon>Bacilli</taxon>
        <taxon>Bacillales</taxon>
        <taxon>Paenibacillaceae</taxon>
        <taxon>Paenibacillus</taxon>
    </lineage>
</organism>
<keyword evidence="2" id="KW-0503">Monooxygenase</keyword>